<keyword evidence="4" id="KW-1185">Reference proteome</keyword>
<sequence>MQRSQKYVESFVFFFFKIYNSNKTNQITQTNKQTNKQINKQTKQKVFANHDEHKLEDATGDLNLARAQSNLSDNTTDQIKQNLQFHGLSEDYLHLIARNTNLAIVAMTSNLVTGVTMLIVGRWLMLIDIFMNLLCIYLCFSVAQPVYRCLCKLFHHCCARYCVGLFLQCCAWKCCDCDTCIFPCWVTGGDRPAWETAQSNTTPGTENDKNFDKKDGECEESHNIEI</sequence>
<keyword evidence="2" id="KW-0472">Membrane</keyword>
<proteinExistence type="predicted"/>
<protein>
    <submittedName>
        <fullName evidence="3">Uncharacterized protein</fullName>
    </submittedName>
</protein>
<evidence type="ECO:0000313" key="4">
    <source>
        <dbReference type="Proteomes" id="UP000023152"/>
    </source>
</evidence>
<evidence type="ECO:0000256" key="2">
    <source>
        <dbReference type="SAM" id="Phobius"/>
    </source>
</evidence>
<evidence type="ECO:0000313" key="3">
    <source>
        <dbReference type="EMBL" id="ETO20390.1"/>
    </source>
</evidence>
<comment type="caution">
    <text evidence="3">The sequence shown here is derived from an EMBL/GenBank/DDBJ whole genome shotgun (WGS) entry which is preliminary data.</text>
</comment>
<accession>X6N2C0</accession>
<evidence type="ECO:0000256" key="1">
    <source>
        <dbReference type="SAM" id="MobiDB-lite"/>
    </source>
</evidence>
<dbReference type="EMBL" id="ASPP01012651">
    <property type="protein sequence ID" value="ETO20390.1"/>
    <property type="molecule type" value="Genomic_DNA"/>
</dbReference>
<organism evidence="3 4">
    <name type="scientific">Reticulomyxa filosa</name>
    <dbReference type="NCBI Taxonomy" id="46433"/>
    <lineage>
        <taxon>Eukaryota</taxon>
        <taxon>Sar</taxon>
        <taxon>Rhizaria</taxon>
        <taxon>Retaria</taxon>
        <taxon>Foraminifera</taxon>
        <taxon>Monothalamids</taxon>
        <taxon>Reticulomyxidae</taxon>
        <taxon>Reticulomyxa</taxon>
    </lineage>
</organism>
<keyword evidence="2" id="KW-0812">Transmembrane</keyword>
<feature type="transmembrane region" description="Helical" evidence="2">
    <location>
        <begin position="102"/>
        <end position="123"/>
    </location>
</feature>
<reference evidence="3 4" key="1">
    <citation type="journal article" date="2013" name="Curr. Biol.">
        <title>The Genome of the Foraminiferan Reticulomyxa filosa.</title>
        <authorList>
            <person name="Glockner G."/>
            <person name="Hulsmann N."/>
            <person name="Schleicher M."/>
            <person name="Noegel A.A."/>
            <person name="Eichinger L."/>
            <person name="Gallinger C."/>
            <person name="Pawlowski J."/>
            <person name="Sierra R."/>
            <person name="Euteneuer U."/>
            <person name="Pillet L."/>
            <person name="Moustafa A."/>
            <person name="Platzer M."/>
            <person name="Groth M."/>
            <person name="Szafranski K."/>
            <person name="Schliwa M."/>
        </authorList>
    </citation>
    <scope>NUCLEOTIDE SEQUENCE [LARGE SCALE GENOMIC DNA]</scope>
</reference>
<gene>
    <name evidence="3" type="ORF">RFI_16827</name>
</gene>
<feature type="transmembrane region" description="Helical" evidence="2">
    <location>
        <begin position="129"/>
        <end position="147"/>
    </location>
</feature>
<feature type="compositionally biased region" description="Basic and acidic residues" evidence="1">
    <location>
        <begin position="206"/>
        <end position="226"/>
    </location>
</feature>
<keyword evidence="2" id="KW-1133">Transmembrane helix</keyword>
<feature type="compositionally biased region" description="Polar residues" evidence="1">
    <location>
        <begin position="196"/>
        <end position="205"/>
    </location>
</feature>
<dbReference type="AlphaFoldDB" id="X6N2C0"/>
<feature type="region of interest" description="Disordered" evidence="1">
    <location>
        <begin position="196"/>
        <end position="226"/>
    </location>
</feature>
<dbReference type="Proteomes" id="UP000023152">
    <property type="component" value="Unassembled WGS sequence"/>
</dbReference>
<name>X6N2C0_RETFI</name>